<comment type="cofactor">
    <cofactor evidence="1 7">
        <name>pyridoxal 5'-phosphate</name>
        <dbReference type="ChEBI" id="CHEBI:597326"/>
    </cofactor>
</comment>
<dbReference type="EMBL" id="DUAV01000024">
    <property type="protein sequence ID" value="HIG63612.1"/>
    <property type="molecule type" value="Genomic_DNA"/>
</dbReference>
<name>A0A7C8DP16_9ARCH</name>
<dbReference type="GO" id="GO:0030170">
    <property type="term" value="F:pyridoxal phosphate binding"/>
    <property type="evidence" value="ECO:0007669"/>
    <property type="project" value="UniProtKB-UniRule"/>
</dbReference>
<dbReference type="InterPro" id="IPR020578">
    <property type="entry name" value="Aminotrans_V_PyrdxlP_BS"/>
</dbReference>
<dbReference type="AlphaFoldDB" id="A0A7C8DP16"/>
<dbReference type="Proteomes" id="UP000589516">
    <property type="component" value="Unassembled WGS sequence"/>
</dbReference>
<dbReference type="GO" id="GO:0006534">
    <property type="term" value="P:cysteine metabolic process"/>
    <property type="evidence" value="ECO:0007669"/>
    <property type="project" value="UniProtKB-UniRule"/>
</dbReference>
<evidence type="ECO:0000256" key="7">
    <source>
        <dbReference type="RuleBase" id="RU004504"/>
    </source>
</evidence>
<dbReference type="Pfam" id="PF00266">
    <property type="entry name" value="Aminotran_5"/>
    <property type="match status" value="1"/>
</dbReference>
<dbReference type="SUPFAM" id="SSF53383">
    <property type="entry name" value="PLP-dependent transferases"/>
    <property type="match status" value="1"/>
</dbReference>
<comment type="catalytic activity">
    <reaction evidence="6 8">
        <text>(sulfur carrier)-H + L-cysteine = (sulfur carrier)-SH + L-alanine</text>
        <dbReference type="Rhea" id="RHEA:43892"/>
        <dbReference type="Rhea" id="RHEA-COMP:14737"/>
        <dbReference type="Rhea" id="RHEA-COMP:14739"/>
        <dbReference type="ChEBI" id="CHEBI:29917"/>
        <dbReference type="ChEBI" id="CHEBI:35235"/>
        <dbReference type="ChEBI" id="CHEBI:57972"/>
        <dbReference type="ChEBI" id="CHEBI:64428"/>
        <dbReference type="EC" id="2.8.1.7"/>
    </reaction>
</comment>
<dbReference type="InterPro" id="IPR000192">
    <property type="entry name" value="Aminotrans_V_dom"/>
</dbReference>
<reference evidence="11" key="1">
    <citation type="journal article" date="2019" name="bioRxiv">
        <title>Genome diversification in globally distributed novel marine Proteobacteria is linked to environmental adaptation.</title>
        <authorList>
            <person name="Zhou Z."/>
            <person name="Tran P.Q."/>
            <person name="Kieft K."/>
            <person name="Anantharaman K."/>
        </authorList>
    </citation>
    <scope>NUCLEOTIDE SEQUENCE [LARGE SCALE GENOMIC DNA]</scope>
</reference>
<dbReference type="PANTHER" id="PTHR43586">
    <property type="entry name" value="CYSTEINE DESULFURASE"/>
    <property type="match status" value="1"/>
</dbReference>
<dbReference type="NCBIfam" id="TIGR01979">
    <property type="entry name" value="sufS"/>
    <property type="match status" value="1"/>
</dbReference>
<proteinExistence type="inferred from homology"/>
<evidence type="ECO:0000256" key="3">
    <source>
        <dbReference type="ARBA" id="ARBA00012239"/>
    </source>
</evidence>
<dbReference type="PROSITE" id="PS00595">
    <property type="entry name" value="AA_TRANSFER_CLASS_5"/>
    <property type="match status" value="1"/>
</dbReference>
<dbReference type="EC" id="2.8.1.7" evidence="3 8"/>
<dbReference type="InterPro" id="IPR015421">
    <property type="entry name" value="PyrdxlP-dep_Trfase_major"/>
</dbReference>
<accession>A0A7C8DP16</accession>
<dbReference type="InterPro" id="IPR010970">
    <property type="entry name" value="Cys_dSase_SufS"/>
</dbReference>
<evidence type="ECO:0000256" key="5">
    <source>
        <dbReference type="ARBA" id="ARBA00022898"/>
    </source>
</evidence>
<dbReference type="InterPro" id="IPR016454">
    <property type="entry name" value="Cysteine_dSase"/>
</dbReference>
<dbReference type="Gene3D" id="3.40.640.10">
    <property type="entry name" value="Type I PLP-dependent aspartate aminotransferase-like (Major domain)"/>
    <property type="match status" value="1"/>
</dbReference>
<dbReference type="CDD" id="cd06453">
    <property type="entry name" value="SufS_like"/>
    <property type="match status" value="1"/>
</dbReference>
<sequence length="403" mass="42959">MNVAGLRADFPALHQEIHGKPLVYLDNAATTHKPRAVLDALDRFHRRDNSNVHRGVHTLSQRATDSYEGARQQIAQFLGGQTDEIVFVRGATEAINLVANAFLRPRLQPGDEVLVTAMEHHANIVPWQLACGATGAQLRVAPMSQAGELLLDELEALLTDRTKLLALTHVSNALGTVNPVAQIAEMAHAHGVPVLVDGAQAVQHLPVDVTQLGIDFYALSGHKLYGPTGIGVLWARSEHLEAMAPWQGGGDMIRSVTFEKTEFAPPPLRFEAGTPHIAGAIGLGAAVEYLSGIGLEAIAAHESDLLAAATDAVAAIDGVRLIGTAAQKASVLSFVVEGVHPHDIGTVLDRNGIAVRTGHHCAQPVMAFYGVPATVRASFALYNYRAEIEPLCTALHEAQELFA</sequence>
<evidence type="ECO:0000256" key="2">
    <source>
        <dbReference type="ARBA" id="ARBA00010447"/>
    </source>
</evidence>
<dbReference type="GO" id="GO:0031071">
    <property type="term" value="F:cysteine desulfurase activity"/>
    <property type="evidence" value="ECO:0007669"/>
    <property type="project" value="UniProtKB-UniRule"/>
</dbReference>
<evidence type="ECO:0000256" key="6">
    <source>
        <dbReference type="ARBA" id="ARBA00050776"/>
    </source>
</evidence>
<dbReference type="Gene3D" id="3.90.1150.10">
    <property type="entry name" value="Aspartate Aminotransferase, domain 1"/>
    <property type="match status" value="1"/>
</dbReference>
<protein>
    <recommendedName>
        <fullName evidence="3 8">Cysteine desulfurase</fullName>
        <ecNumber evidence="3 8">2.8.1.7</ecNumber>
    </recommendedName>
</protein>
<evidence type="ECO:0000313" key="11">
    <source>
        <dbReference type="Proteomes" id="UP000589516"/>
    </source>
</evidence>
<comment type="function">
    <text evidence="8">Catalyzes the removal of elemental sulfur and selenium atoms from L-cysteine, L-cystine, L-selenocysteine, and L-selenocystine to produce L-alanine.</text>
</comment>
<dbReference type="PIRSF" id="PIRSF005572">
    <property type="entry name" value="NifS"/>
    <property type="match status" value="1"/>
</dbReference>
<evidence type="ECO:0000313" key="10">
    <source>
        <dbReference type="EMBL" id="HIG63612.1"/>
    </source>
</evidence>
<evidence type="ECO:0000256" key="1">
    <source>
        <dbReference type="ARBA" id="ARBA00001933"/>
    </source>
</evidence>
<comment type="caution">
    <text evidence="10">The sequence shown here is derived from an EMBL/GenBank/DDBJ whole genome shotgun (WGS) entry which is preliminary data.</text>
</comment>
<evidence type="ECO:0000256" key="4">
    <source>
        <dbReference type="ARBA" id="ARBA00022679"/>
    </source>
</evidence>
<dbReference type="PANTHER" id="PTHR43586:SF8">
    <property type="entry name" value="CYSTEINE DESULFURASE 1, CHLOROPLASTIC"/>
    <property type="match status" value="1"/>
</dbReference>
<evidence type="ECO:0000259" key="9">
    <source>
        <dbReference type="Pfam" id="PF00266"/>
    </source>
</evidence>
<dbReference type="InterPro" id="IPR015424">
    <property type="entry name" value="PyrdxlP-dep_Trfase"/>
</dbReference>
<comment type="similarity">
    <text evidence="2 8">Belongs to the class-V pyridoxal-phosphate-dependent aminotransferase family. Csd subfamily.</text>
</comment>
<keyword evidence="5 8" id="KW-0663">Pyridoxal phosphate</keyword>
<evidence type="ECO:0000256" key="8">
    <source>
        <dbReference type="RuleBase" id="RU004506"/>
    </source>
</evidence>
<keyword evidence="4 8" id="KW-0808">Transferase</keyword>
<organism evidence="10 11">
    <name type="scientific">Marine Group III euryarchaeote</name>
    <dbReference type="NCBI Taxonomy" id="2173149"/>
    <lineage>
        <taxon>Archaea</taxon>
        <taxon>Methanobacteriati</taxon>
        <taxon>Thermoplasmatota</taxon>
        <taxon>Thermoplasmata</taxon>
        <taxon>Candidatus Thermoprofundales</taxon>
    </lineage>
</organism>
<dbReference type="InterPro" id="IPR015422">
    <property type="entry name" value="PyrdxlP-dep_Trfase_small"/>
</dbReference>
<gene>
    <name evidence="10" type="primary">sufS</name>
    <name evidence="10" type="ORF">EYQ16_03730</name>
</gene>
<feature type="domain" description="Aminotransferase class V" evidence="9">
    <location>
        <begin position="23"/>
        <end position="390"/>
    </location>
</feature>